<evidence type="ECO:0000256" key="1">
    <source>
        <dbReference type="SAM" id="Phobius"/>
    </source>
</evidence>
<feature type="transmembrane region" description="Helical" evidence="1">
    <location>
        <begin position="72"/>
        <end position="95"/>
    </location>
</feature>
<protein>
    <submittedName>
        <fullName evidence="3">Uncharacterized protein</fullName>
    </submittedName>
</protein>
<gene>
    <name evidence="3" type="ORF">PHPALM_10190</name>
</gene>
<evidence type="ECO:0000256" key="2">
    <source>
        <dbReference type="SAM" id="SignalP"/>
    </source>
</evidence>
<dbReference type="AlphaFoldDB" id="A0A2P4Y5C3"/>
<reference evidence="3 4" key="1">
    <citation type="journal article" date="2017" name="Genome Biol. Evol.">
        <title>Phytophthora megakarya and P. palmivora, closely related causal agents of cacao black pod rot, underwent increases in genome sizes and gene numbers by different mechanisms.</title>
        <authorList>
            <person name="Ali S.S."/>
            <person name="Shao J."/>
            <person name="Lary D.J."/>
            <person name="Kronmiller B."/>
            <person name="Shen D."/>
            <person name="Strem M.D."/>
            <person name="Amoako-Attah I."/>
            <person name="Akrofi A.Y."/>
            <person name="Begoude B.A."/>
            <person name="Ten Hoopen G.M."/>
            <person name="Coulibaly K."/>
            <person name="Kebe B.I."/>
            <person name="Melnick R.L."/>
            <person name="Guiltinan M.J."/>
            <person name="Tyler B.M."/>
            <person name="Meinhardt L.W."/>
            <person name="Bailey B.A."/>
        </authorList>
    </citation>
    <scope>NUCLEOTIDE SEQUENCE [LARGE SCALE GENOMIC DNA]</scope>
    <source>
        <strain evidence="4">sbr112.9</strain>
    </source>
</reference>
<keyword evidence="1" id="KW-0812">Transmembrane</keyword>
<name>A0A2P4Y5C3_9STRA</name>
<accession>A0A2P4Y5C3</accession>
<feature type="chain" id="PRO_5015125495" evidence="2">
    <location>
        <begin position="23"/>
        <end position="107"/>
    </location>
</feature>
<dbReference type="EMBL" id="NCKW01005339">
    <property type="protein sequence ID" value="POM73008.1"/>
    <property type="molecule type" value="Genomic_DNA"/>
</dbReference>
<evidence type="ECO:0000313" key="4">
    <source>
        <dbReference type="Proteomes" id="UP000237271"/>
    </source>
</evidence>
<keyword evidence="1" id="KW-0472">Membrane</keyword>
<proteinExistence type="predicted"/>
<organism evidence="3 4">
    <name type="scientific">Phytophthora palmivora</name>
    <dbReference type="NCBI Taxonomy" id="4796"/>
    <lineage>
        <taxon>Eukaryota</taxon>
        <taxon>Sar</taxon>
        <taxon>Stramenopiles</taxon>
        <taxon>Oomycota</taxon>
        <taxon>Peronosporomycetes</taxon>
        <taxon>Peronosporales</taxon>
        <taxon>Peronosporaceae</taxon>
        <taxon>Phytophthora</taxon>
    </lineage>
</organism>
<keyword evidence="1" id="KW-1133">Transmembrane helix</keyword>
<sequence length="107" mass="12215">MLLVSLMMGFFLGKGGFHKVKTQSPHDLNTAYIDYQTGNKPPRTVLDTKAYTKRAHFGKRFEQLMLMFTKNITSGTFSCFNMIYSLASTLLLSSLTQKKLYDMSKEL</sequence>
<feature type="signal peptide" evidence="2">
    <location>
        <begin position="1"/>
        <end position="22"/>
    </location>
</feature>
<keyword evidence="4" id="KW-1185">Reference proteome</keyword>
<dbReference type="Proteomes" id="UP000237271">
    <property type="component" value="Unassembled WGS sequence"/>
</dbReference>
<evidence type="ECO:0000313" key="3">
    <source>
        <dbReference type="EMBL" id="POM73008.1"/>
    </source>
</evidence>
<keyword evidence="2" id="KW-0732">Signal</keyword>
<comment type="caution">
    <text evidence="3">The sequence shown here is derived from an EMBL/GenBank/DDBJ whole genome shotgun (WGS) entry which is preliminary data.</text>
</comment>